<dbReference type="STRING" id="117157.SAMN04489717_2557"/>
<dbReference type="AlphaFoldDB" id="A0A1H1RV59"/>
<evidence type="ECO:0000313" key="7">
    <source>
        <dbReference type="EMBL" id="SDS39426.1"/>
    </source>
</evidence>
<dbReference type="SUPFAM" id="SSF53850">
    <property type="entry name" value="Periplasmic binding protein-like II"/>
    <property type="match status" value="1"/>
</dbReference>
<evidence type="ECO:0000256" key="5">
    <source>
        <dbReference type="ARBA" id="ARBA00023288"/>
    </source>
</evidence>
<proteinExistence type="predicted"/>
<keyword evidence="8" id="KW-1185">Reference proteome</keyword>
<evidence type="ECO:0000313" key="8">
    <source>
        <dbReference type="Proteomes" id="UP000198983"/>
    </source>
</evidence>
<keyword evidence="2 6" id="KW-0732">Signal</keyword>
<name>A0A1H1RV59_9ACTN</name>
<evidence type="ECO:0000256" key="4">
    <source>
        <dbReference type="ARBA" id="ARBA00023139"/>
    </source>
</evidence>
<feature type="chain" id="PRO_5039223130" evidence="6">
    <location>
        <begin position="22"/>
        <end position="440"/>
    </location>
</feature>
<dbReference type="PANTHER" id="PTHR43649">
    <property type="entry name" value="ARABINOSE-BINDING PROTEIN-RELATED"/>
    <property type="match status" value="1"/>
</dbReference>
<keyword evidence="4" id="KW-0564">Palmitate</keyword>
<dbReference type="Proteomes" id="UP000198983">
    <property type="component" value="Chromosome I"/>
</dbReference>
<dbReference type="Pfam" id="PF01547">
    <property type="entry name" value="SBP_bac_1"/>
    <property type="match status" value="1"/>
</dbReference>
<organism evidence="7 8">
    <name type="scientific">Actinopolymorpha singaporensis</name>
    <dbReference type="NCBI Taxonomy" id="117157"/>
    <lineage>
        <taxon>Bacteria</taxon>
        <taxon>Bacillati</taxon>
        <taxon>Actinomycetota</taxon>
        <taxon>Actinomycetes</taxon>
        <taxon>Propionibacteriales</taxon>
        <taxon>Actinopolymorphaceae</taxon>
        <taxon>Actinopolymorpha</taxon>
    </lineage>
</organism>
<reference evidence="7 8" key="1">
    <citation type="submission" date="2016-10" db="EMBL/GenBank/DDBJ databases">
        <authorList>
            <person name="de Groot N.N."/>
        </authorList>
    </citation>
    <scope>NUCLEOTIDE SEQUENCE [LARGE SCALE GENOMIC DNA]</scope>
    <source>
        <strain evidence="7 8">DSM 22024</strain>
    </source>
</reference>
<keyword evidence="3" id="KW-0472">Membrane</keyword>
<dbReference type="PROSITE" id="PS51257">
    <property type="entry name" value="PROKAR_LIPOPROTEIN"/>
    <property type="match status" value="1"/>
</dbReference>
<dbReference type="InterPro" id="IPR006311">
    <property type="entry name" value="TAT_signal"/>
</dbReference>
<keyword evidence="5" id="KW-0449">Lipoprotein</keyword>
<evidence type="ECO:0000256" key="6">
    <source>
        <dbReference type="SAM" id="SignalP"/>
    </source>
</evidence>
<sequence length="440" mass="49600">MASVTRRSLLKGALAAGAAVAGGSVLGSCGQAPNFNRGVKKTLNFWAFTDSRIAWQKKAFELYKKEKNPDFEINWLILPFTQMHDQLLITAQAGSGGPDMADVEISQFPRYIKGDVLFVDLAAKLKQMGEWDNLYHPSATDPWTWRGRTYGIGNELNACLLSYRWDVWKKAKVDTNISTWEHFAEEAKRFHRDTGSYLIDQAYLDWSQWWMQTLQQRGGFFHPNGHPALDTPEGVRTLTWMQNAMKAGWSTLRPTGQSYNVALSQGKIASLIGPSWQFSGYVQQNIPETKGKWHLMPFPRWEADSGARTATWGGTGVTVLKTGKYAEEARDFVLFAHTSARALLDDFEIRQVWPTYKPAFADKRLSQPLPFFDNQRVGALIHQVSPEIPTAYMSPYWPETTSTFVRVGLTPPMQNLRMSPRSALTAAQRESADTISFVTA</sequence>
<evidence type="ECO:0000256" key="1">
    <source>
        <dbReference type="ARBA" id="ARBA00022475"/>
    </source>
</evidence>
<dbReference type="EMBL" id="LT629732">
    <property type="protein sequence ID" value="SDS39426.1"/>
    <property type="molecule type" value="Genomic_DNA"/>
</dbReference>
<dbReference type="PANTHER" id="PTHR43649:SF33">
    <property type="entry name" value="POLYGALACTURONAN_RHAMNOGALACTURONAN-BINDING PROTEIN YTCQ"/>
    <property type="match status" value="1"/>
</dbReference>
<dbReference type="InterPro" id="IPR050490">
    <property type="entry name" value="Bact_solute-bd_prot1"/>
</dbReference>
<evidence type="ECO:0000256" key="2">
    <source>
        <dbReference type="ARBA" id="ARBA00022729"/>
    </source>
</evidence>
<keyword evidence="1" id="KW-1003">Cell membrane</keyword>
<evidence type="ECO:0000256" key="3">
    <source>
        <dbReference type="ARBA" id="ARBA00023136"/>
    </source>
</evidence>
<gene>
    <name evidence="7" type="ORF">SAMN04489717_2557</name>
</gene>
<dbReference type="Gene3D" id="3.40.190.10">
    <property type="entry name" value="Periplasmic binding protein-like II"/>
    <property type="match status" value="1"/>
</dbReference>
<accession>A0A1H1RV59</accession>
<protein>
    <submittedName>
        <fullName evidence="7">L-arabinose-binding protein</fullName>
    </submittedName>
</protein>
<dbReference type="PROSITE" id="PS51318">
    <property type="entry name" value="TAT"/>
    <property type="match status" value="1"/>
</dbReference>
<dbReference type="InterPro" id="IPR006059">
    <property type="entry name" value="SBP"/>
</dbReference>
<feature type="signal peptide" evidence="6">
    <location>
        <begin position="1"/>
        <end position="21"/>
    </location>
</feature>
<dbReference type="OrthoDB" id="2531053at2"/>